<accession>A0A1T0CHM3</accession>
<gene>
    <name evidence="13" type="ORF">B0682_03935</name>
</gene>
<dbReference type="InterPro" id="IPR050793">
    <property type="entry name" value="CMP-NeuNAc_synthase"/>
</dbReference>
<reference evidence="13 14" key="1">
    <citation type="submission" date="2017-02" db="EMBL/GenBank/DDBJ databases">
        <title>Draft genome sequence of Moraxella lincolnii CCUG 9405T type strain.</title>
        <authorList>
            <person name="Salva-Serra F."/>
            <person name="Engstrom-Jakobsson H."/>
            <person name="Thorell K."/>
            <person name="Jaen-Luchoro D."/>
            <person name="Gonzales-Siles L."/>
            <person name="Karlsson R."/>
            <person name="Yazdan S."/>
            <person name="Boulund F."/>
            <person name="Johnning A."/>
            <person name="Engstrand L."/>
            <person name="Kristiansson E."/>
            <person name="Moore E."/>
        </authorList>
    </citation>
    <scope>NUCLEOTIDE SEQUENCE [LARGE SCALE GENOMIC DNA]</scope>
    <source>
        <strain evidence="13 14">CCUG 9405</strain>
    </source>
</reference>
<evidence type="ECO:0000256" key="12">
    <source>
        <dbReference type="PIRSR" id="PIRSR006118-2"/>
    </source>
</evidence>
<evidence type="ECO:0000256" key="9">
    <source>
        <dbReference type="ARBA" id="ARBA00022842"/>
    </source>
</evidence>
<dbReference type="CDD" id="cd01630">
    <property type="entry name" value="HAD_KDO-like"/>
    <property type="match status" value="1"/>
</dbReference>
<dbReference type="FunFam" id="3.40.50.1000:FF:000029">
    <property type="entry name" value="3-deoxy-D-manno-octulosonate 8-phosphate phosphatase KdsC"/>
    <property type="match status" value="1"/>
</dbReference>
<keyword evidence="11" id="KW-0448">Lipopolysaccharide biosynthesis</keyword>
<sequence>MTDLLKKAANIRLLVLDVDGILSDGKIIFDANGVESKQFHVQDGLGITALHQYGIHVAIITGRISPMVAKRADELNIVHVLQGRDDKLTALKELLASKALLANLSSPISLNECAYMGDDLPDIKALQAVGFAATVPNAHREVINRVDMVTTRTSGEGAVREVCDLILKATGHYQDFIAKFE</sequence>
<evidence type="ECO:0000256" key="4">
    <source>
        <dbReference type="ARBA" id="ARBA00011881"/>
    </source>
</evidence>
<evidence type="ECO:0000256" key="10">
    <source>
        <dbReference type="ARBA" id="ARBA00031051"/>
    </source>
</evidence>
<dbReference type="SFLD" id="SFLDG01138">
    <property type="entry name" value="C1.6.2:_Deoxy-d-mannose-octulo"/>
    <property type="match status" value="1"/>
</dbReference>
<comment type="cofactor">
    <cofactor evidence="2 11 12">
        <name>Mg(2+)</name>
        <dbReference type="ChEBI" id="CHEBI:18420"/>
    </cofactor>
</comment>
<protein>
    <recommendedName>
        <fullName evidence="6 11">3-deoxy-D-manno-octulosonate 8-phosphate phosphatase KdsC</fullName>
        <ecNumber evidence="5 11">3.1.3.45</ecNumber>
    </recommendedName>
    <alternativeName>
        <fullName evidence="10 11">KDO 8-P phosphatase</fullName>
    </alternativeName>
</protein>
<comment type="subunit">
    <text evidence="4 11">Homotetramer.</text>
</comment>
<feature type="binding site" evidence="12">
    <location>
        <position position="19"/>
    </location>
    <ligand>
        <name>substrate</name>
    </ligand>
</feature>
<dbReference type="SFLD" id="SFLDG01136">
    <property type="entry name" value="C1.6:_Phosphoserine_Phosphatas"/>
    <property type="match status" value="1"/>
</dbReference>
<evidence type="ECO:0000256" key="2">
    <source>
        <dbReference type="ARBA" id="ARBA00001946"/>
    </source>
</evidence>
<evidence type="ECO:0000256" key="7">
    <source>
        <dbReference type="ARBA" id="ARBA00022723"/>
    </source>
</evidence>
<dbReference type="InterPro" id="IPR010023">
    <property type="entry name" value="KdsC_fam"/>
</dbReference>
<dbReference type="EMBL" id="MUYT01000004">
    <property type="protein sequence ID" value="OOS21779.1"/>
    <property type="molecule type" value="Genomic_DNA"/>
</dbReference>
<dbReference type="STRING" id="90241.B0682_03935"/>
<comment type="caution">
    <text evidence="13">The sequence shown here is derived from an EMBL/GenBank/DDBJ whole genome shotgun (WGS) entry which is preliminary data.</text>
</comment>
<dbReference type="PIRSF" id="PIRSF006118">
    <property type="entry name" value="KDO8-P_Ptase"/>
    <property type="match status" value="1"/>
</dbReference>
<keyword evidence="8 11" id="KW-0378">Hydrolase</keyword>
<evidence type="ECO:0000256" key="5">
    <source>
        <dbReference type="ARBA" id="ARBA00013066"/>
    </source>
</evidence>
<evidence type="ECO:0000313" key="14">
    <source>
        <dbReference type="Proteomes" id="UP000191094"/>
    </source>
</evidence>
<dbReference type="GO" id="GO:0019143">
    <property type="term" value="F:3-deoxy-manno-octulosonate-8-phosphatase activity"/>
    <property type="evidence" value="ECO:0007669"/>
    <property type="project" value="UniProtKB-UniRule"/>
</dbReference>
<dbReference type="GO" id="GO:0008781">
    <property type="term" value="F:N-acylneuraminate cytidylyltransferase activity"/>
    <property type="evidence" value="ECO:0007669"/>
    <property type="project" value="TreeGrafter"/>
</dbReference>
<name>A0A1T0CHM3_9GAMM</name>
<proteinExistence type="inferred from homology"/>
<dbReference type="AlphaFoldDB" id="A0A1T0CHM3"/>
<dbReference type="Gene3D" id="3.40.50.1000">
    <property type="entry name" value="HAD superfamily/HAD-like"/>
    <property type="match status" value="1"/>
</dbReference>
<feature type="binding site" evidence="12">
    <location>
        <position position="118"/>
    </location>
    <ligand>
        <name>Mg(2+)</name>
        <dbReference type="ChEBI" id="CHEBI:18420"/>
    </ligand>
</feature>
<comment type="function">
    <text evidence="11">Catalyzes the hydrolysis of 3-deoxy-D-manno-octulosonate 8-phosphate (KDO 8-P) to 3-deoxy-D-manno-octulosonate (KDO) and inorganic phosphate.</text>
</comment>
<dbReference type="SFLD" id="SFLDS00003">
    <property type="entry name" value="Haloacid_Dehalogenase"/>
    <property type="match status" value="1"/>
</dbReference>
<dbReference type="Pfam" id="PF08282">
    <property type="entry name" value="Hydrolase_3"/>
    <property type="match status" value="1"/>
</dbReference>
<dbReference type="OrthoDB" id="9805604at2"/>
<evidence type="ECO:0000256" key="6">
    <source>
        <dbReference type="ARBA" id="ARBA00020092"/>
    </source>
</evidence>
<evidence type="ECO:0000256" key="1">
    <source>
        <dbReference type="ARBA" id="ARBA00000898"/>
    </source>
</evidence>
<keyword evidence="7 11" id="KW-0479">Metal-binding</keyword>
<evidence type="ECO:0000256" key="11">
    <source>
        <dbReference type="PIRNR" id="PIRNR006118"/>
    </source>
</evidence>
<dbReference type="Proteomes" id="UP000191094">
    <property type="component" value="Unassembled WGS sequence"/>
</dbReference>
<dbReference type="InterPro" id="IPR023214">
    <property type="entry name" value="HAD_sf"/>
</dbReference>
<dbReference type="GO" id="GO:0046872">
    <property type="term" value="F:metal ion binding"/>
    <property type="evidence" value="ECO:0007669"/>
    <property type="project" value="UniProtKB-UniRule"/>
</dbReference>
<dbReference type="NCBIfam" id="TIGR01670">
    <property type="entry name" value="KdsC-phosphatas"/>
    <property type="match status" value="1"/>
</dbReference>
<evidence type="ECO:0000313" key="13">
    <source>
        <dbReference type="EMBL" id="OOS21779.1"/>
    </source>
</evidence>
<comment type="catalytic activity">
    <reaction evidence="1 11">
        <text>3-deoxy-alpha-D-manno-2-octulosonate-8-phosphate + H2O = 3-deoxy-alpha-D-manno-oct-2-ulosonate + phosphate</text>
        <dbReference type="Rhea" id="RHEA:11500"/>
        <dbReference type="ChEBI" id="CHEBI:15377"/>
        <dbReference type="ChEBI" id="CHEBI:43474"/>
        <dbReference type="ChEBI" id="CHEBI:85985"/>
        <dbReference type="ChEBI" id="CHEBI:85986"/>
        <dbReference type="EC" id="3.1.3.45"/>
    </reaction>
</comment>
<dbReference type="EC" id="3.1.3.45" evidence="5 11"/>
<dbReference type="GO" id="GO:0009103">
    <property type="term" value="P:lipopolysaccharide biosynthetic process"/>
    <property type="evidence" value="ECO:0007669"/>
    <property type="project" value="UniProtKB-UniRule"/>
</dbReference>
<keyword evidence="9 11" id="KW-0460">Magnesium</keyword>
<evidence type="ECO:0000256" key="8">
    <source>
        <dbReference type="ARBA" id="ARBA00022801"/>
    </source>
</evidence>
<comment type="similarity">
    <text evidence="3 11">Belongs to the KdsC family.</text>
</comment>
<dbReference type="PANTHER" id="PTHR21485">
    <property type="entry name" value="HAD SUPERFAMILY MEMBERS CMAS AND KDSC"/>
    <property type="match status" value="1"/>
</dbReference>
<keyword evidence="14" id="KW-1185">Reference proteome</keyword>
<dbReference type="PANTHER" id="PTHR21485:SF3">
    <property type="entry name" value="N-ACYLNEURAMINATE CYTIDYLYLTRANSFERASE"/>
    <property type="match status" value="1"/>
</dbReference>
<evidence type="ECO:0000256" key="3">
    <source>
        <dbReference type="ARBA" id="ARBA00005893"/>
    </source>
</evidence>
<dbReference type="RefSeq" id="WP_078306766.1">
    <property type="nucleotide sequence ID" value="NZ_CP174475.1"/>
</dbReference>
<organism evidence="13 14">
    <name type="scientific">Lwoffella lincolnii</name>
    <dbReference type="NCBI Taxonomy" id="90241"/>
    <lineage>
        <taxon>Bacteria</taxon>
        <taxon>Pseudomonadati</taxon>
        <taxon>Pseudomonadota</taxon>
        <taxon>Gammaproteobacteria</taxon>
        <taxon>Moraxellales</taxon>
        <taxon>Moraxellaceae</taxon>
        <taxon>Lwoffella</taxon>
    </lineage>
</organism>
<feature type="binding site" evidence="12">
    <location>
        <position position="17"/>
    </location>
    <ligand>
        <name>Mg(2+)</name>
        <dbReference type="ChEBI" id="CHEBI:18420"/>
    </ligand>
</feature>
<dbReference type="InterPro" id="IPR036412">
    <property type="entry name" value="HAD-like_sf"/>
</dbReference>
<dbReference type="SUPFAM" id="SSF56784">
    <property type="entry name" value="HAD-like"/>
    <property type="match status" value="1"/>
</dbReference>